<dbReference type="Proteomes" id="UP000094236">
    <property type="component" value="Unassembled WGS sequence"/>
</dbReference>
<organism evidence="3 4">
    <name type="scientific">Pachysolen tannophilus NRRL Y-2460</name>
    <dbReference type="NCBI Taxonomy" id="669874"/>
    <lineage>
        <taxon>Eukaryota</taxon>
        <taxon>Fungi</taxon>
        <taxon>Dikarya</taxon>
        <taxon>Ascomycota</taxon>
        <taxon>Saccharomycotina</taxon>
        <taxon>Pichiomycetes</taxon>
        <taxon>Pachysolenaceae</taxon>
        <taxon>Pachysolen</taxon>
    </lineage>
</organism>
<sequence>MVYAAAAKRVVTRMVVKDFKVSCLPRYCLTFRRSNSSLSRGQLENGRKITTSKVPKASKAAPLNQNLRRTDSIPLLDISKCNDQGFYDYEGKHYELLVCTTISTCESYDLPKSVELLRNAGFPNTQILIPNEAIHLKYPSSAVKSGSDVLILSSGTIIAFGLDEKTVMDEIFPLLKDSMITPYNPQSEDMDYIEINENQSQATEGKNNNENGSFMDGDIICIRGSTENERLLDKTAFAFGLSRSTRLAILESSLEQQIPLTRKSTEELCAGRKLRVNGTEVLRSIGKLLLLRGKLNLYSELIETPDLYWSEPNLEKIYRDISRNLDISPRINILNRKLDYATDESRAVLATLNEEKAVRLEWIIIYLIMVEVAFETFHFYERYGRKKSNEDKNDKLLEDD</sequence>
<keyword evidence="4" id="KW-1185">Reference proteome</keyword>
<feature type="domain" description="DUF155" evidence="2">
    <location>
        <begin position="149"/>
        <end position="335"/>
    </location>
</feature>
<proteinExistence type="inferred from homology"/>
<evidence type="ECO:0000259" key="2">
    <source>
        <dbReference type="Pfam" id="PF02582"/>
    </source>
</evidence>
<reference evidence="4" key="1">
    <citation type="submission" date="2016-05" db="EMBL/GenBank/DDBJ databases">
        <title>Comparative genomics of biotechnologically important yeasts.</title>
        <authorList>
            <consortium name="DOE Joint Genome Institute"/>
            <person name="Riley R."/>
            <person name="Haridas S."/>
            <person name="Wolfe K.H."/>
            <person name="Lopes M.R."/>
            <person name="Hittinger C.T."/>
            <person name="Goker M."/>
            <person name="Salamov A."/>
            <person name="Wisecaver J."/>
            <person name="Long T.M."/>
            <person name="Aerts A.L."/>
            <person name="Barry K."/>
            <person name="Choi C."/>
            <person name="Clum A."/>
            <person name="Coughlan A.Y."/>
            <person name="Deshpande S."/>
            <person name="Douglass A.P."/>
            <person name="Hanson S.J."/>
            <person name="Klenk H.-P."/>
            <person name="Labutti K."/>
            <person name="Lapidus A."/>
            <person name="Lindquist E."/>
            <person name="Lipzen A."/>
            <person name="Meier-Kolthoff J.P."/>
            <person name="Ohm R.A."/>
            <person name="Otillar R.P."/>
            <person name="Pangilinan J."/>
            <person name="Peng Y."/>
            <person name="Rokas A."/>
            <person name="Rosa C.A."/>
            <person name="Scheuner C."/>
            <person name="Sibirny A.A."/>
            <person name="Slot J.C."/>
            <person name="Stielow J.B."/>
            <person name="Sun H."/>
            <person name="Kurtzman C.P."/>
            <person name="Blackwell M."/>
            <person name="Grigoriev I.V."/>
            <person name="Jeffries T.W."/>
        </authorList>
    </citation>
    <scope>NUCLEOTIDE SEQUENCE [LARGE SCALE GENOMIC DNA]</scope>
    <source>
        <strain evidence="4">NRRL Y-2460</strain>
    </source>
</reference>
<protein>
    <recommendedName>
        <fullName evidence="2">DUF155 domain-containing protein</fullName>
    </recommendedName>
</protein>
<dbReference type="PANTHER" id="PTHR16255">
    <property type="entry name" value="REQUIRED FOR MEIOTIC NUCLEAR DIVISION PROTEIN 1 HOMOLOG"/>
    <property type="match status" value="1"/>
</dbReference>
<dbReference type="GO" id="GO:0070131">
    <property type="term" value="P:positive regulation of mitochondrial translation"/>
    <property type="evidence" value="ECO:0007669"/>
    <property type="project" value="TreeGrafter"/>
</dbReference>
<name>A0A1E4TY07_PACTA</name>
<dbReference type="GO" id="GO:0005743">
    <property type="term" value="C:mitochondrial inner membrane"/>
    <property type="evidence" value="ECO:0007669"/>
    <property type="project" value="EnsemblFungi"/>
</dbReference>
<gene>
    <name evidence="3" type="ORF">PACTADRAFT_48432</name>
</gene>
<evidence type="ECO:0000256" key="1">
    <source>
        <dbReference type="ARBA" id="ARBA00008306"/>
    </source>
</evidence>
<accession>A0A1E4TY07</accession>
<evidence type="ECO:0000313" key="3">
    <source>
        <dbReference type="EMBL" id="ODV96601.1"/>
    </source>
</evidence>
<evidence type="ECO:0000313" key="4">
    <source>
        <dbReference type="Proteomes" id="UP000094236"/>
    </source>
</evidence>
<dbReference type="PANTHER" id="PTHR16255:SF1">
    <property type="entry name" value="REQUIRED FOR MEIOTIC NUCLEAR DIVISION PROTEIN 1 HOMOLOG"/>
    <property type="match status" value="1"/>
</dbReference>
<comment type="similarity">
    <text evidence="1">Belongs to the RMD1/sif2 family.</text>
</comment>
<dbReference type="EMBL" id="KV454012">
    <property type="protein sequence ID" value="ODV96601.1"/>
    <property type="molecule type" value="Genomic_DNA"/>
</dbReference>
<dbReference type="AlphaFoldDB" id="A0A1E4TY07"/>
<dbReference type="InterPro" id="IPR051624">
    <property type="entry name" value="RMD1/Sad1-interacting"/>
</dbReference>
<dbReference type="Pfam" id="PF02582">
    <property type="entry name" value="DUF155"/>
    <property type="match status" value="1"/>
</dbReference>
<dbReference type="InterPro" id="IPR003734">
    <property type="entry name" value="DUF155"/>
</dbReference>
<dbReference type="OrthoDB" id="242766at2759"/>